<evidence type="ECO:0000256" key="4">
    <source>
        <dbReference type="ARBA" id="ARBA00022737"/>
    </source>
</evidence>
<evidence type="ECO:0000256" key="8">
    <source>
        <dbReference type="PROSITE-ProRule" id="PRU00622"/>
    </source>
</evidence>
<feature type="repeat" description="Cys-rich GLG1" evidence="8">
    <location>
        <begin position="965"/>
        <end position="1025"/>
    </location>
</feature>
<dbReference type="InterPro" id="IPR039728">
    <property type="entry name" value="GLG1"/>
</dbReference>
<keyword evidence="4" id="KW-0677">Repeat</keyword>
<keyword evidence="2 9" id="KW-0812">Transmembrane</keyword>
<organism evidence="12 13">
    <name type="scientific">Daphnia magna</name>
    <dbReference type="NCBI Taxonomy" id="35525"/>
    <lineage>
        <taxon>Eukaryota</taxon>
        <taxon>Metazoa</taxon>
        <taxon>Ecdysozoa</taxon>
        <taxon>Arthropoda</taxon>
        <taxon>Crustacea</taxon>
        <taxon>Branchiopoda</taxon>
        <taxon>Diplostraca</taxon>
        <taxon>Cladocera</taxon>
        <taxon>Anomopoda</taxon>
        <taxon>Daphniidae</taxon>
        <taxon>Daphnia</taxon>
    </lineage>
</organism>
<feature type="chain" id="PRO_5013462119" evidence="10">
    <location>
        <begin position="24"/>
        <end position="1102"/>
    </location>
</feature>
<reference evidence="11" key="2">
    <citation type="submission" date="2015-10" db="EMBL/GenBank/DDBJ databases">
        <authorList>
            <person name="Gilbert D.G."/>
        </authorList>
    </citation>
    <scope>NUCLEOTIDE SEQUENCE</scope>
</reference>
<evidence type="ECO:0000256" key="9">
    <source>
        <dbReference type="SAM" id="Phobius"/>
    </source>
</evidence>
<dbReference type="GO" id="GO:0017134">
    <property type="term" value="F:fibroblast growth factor binding"/>
    <property type="evidence" value="ECO:0007669"/>
    <property type="project" value="TreeGrafter"/>
</dbReference>
<dbReference type="EMBL" id="LRGB01000626">
    <property type="protein sequence ID" value="KZS17605.1"/>
    <property type="molecule type" value="Genomic_DNA"/>
</dbReference>
<dbReference type="AlphaFoldDB" id="A0A0P5DYW7"/>
<evidence type="ECO:0000256" key="2">
    <source>
        <dbReference type="ARBA" id="ARBA00022692"/>
    </source>
</evidence>
<comment type="subcellular location">
    <subcellularLocation>
        <location evidence="1">Membrane</location>
        <topology evidence="1">Single-pass type I membrane protein</topology>
    </subcellularLocation>
</comment>
<evidence type="ECO:0000256" key="7">
    <source>
        <dbReference type="ARBA" id="ARBA00023180"/>
    </source>
</evidence>
<dbReference type="GO" id="GO:0000139">
    <property type="term" value="C:Golgi membrane"/>
    <property type="evidence" value="ECO:0007669"/>
    <property type="project" value="InterPro"/>
</dbReference>
<dbReference type="Proteomes" id="UP000076858">
    <property type="component" value="Unassembled WGS sequence"/>
</dbReference>
<evidence type="ECO:0000313" key="13">
    <source>
        <dbReference type="Proteomes" id="UP000076858"/>
    </source>
</evidence>
<dbReference type="PANTHER" id="PTHR11884">
    <property type="entry name" value="SELECTIN LIGAND RELATED"/>
    <property type="match status" value="1"/>
</dbReference>
<dbReference type="EMBL" id="GDIP01224362">
    <property type="protein sequence ID" value="JAI99039.1"/>
    <property type="molecule type" value="Transcribed_RNA"/>
</dbReference>
<feature type="signal peptide" evidence="10">
    <location>
        <begin position="1"/>
        <end position="23"/>
    </location>
</feature>
<dbReference type="PANTHER" id="PTHR11884:SF1">
    <property type="entry name" value="GOLGI APPARATUS PROTEIN 1"/>
    <property type="match status" value="1"/>
</dbReference>
<feature type="repeat" description="Cys-rich GLG1" evidence="8">
    <location>
        <begin position="579"/>
        <end position="641"/>
    </location>
</feature>
<keyword evidence="5 9" id="KW-1133">Transmembrane helix</keyword>
<proteinExistence type="predicted"/>
<protein>
    <submittedName>
        <fullName evidence="11 12">Golgi apparatus protein</fullName>
    </submittedName>
</protein>
<feature type="transmembrane region" description="Helical" evidence="9">
    <location>
        <begin position="1070"/>
        <end position="1092"/>
    </location>
</feature>
<feature type="repeat" description="Cys-rich GLG1" evidence="8">
    <location>
        <begin position="643"/>
        <end position="702"/>
    </location>
</feature>
<evidence type="ECO:0000256" key="3">
    <source>
        <dbReference type="ARBA" id="ARBA00022729"/>
    </source>
</evidence>
<keyword evidence="6 9" id="KW-0472">Membrane</keyword>
<dbReference type="InterPro" id="IPR017873">
    <property type="entry name" value="Cys-rich_GLG1_repeat_euk"/>
</dbReference>
<evidence type="ECO:0000313" key="11">
    <source>
        <dbReference type="EMBL" id="JAI99039.1"/>
    </source>
</evidence>
<evidence type="ECO:0000256" key="10">
    <source>
        <dbReference type="SAM" id="SignalP"/>
    </source>
</evidence>
<sequence>MVFSYYSGIFLFVNIASLSSVSAIDIAGKIATNPACKDDVTRLCSSQVLPNDLAVLDCLQNRRSDSDSDIRTECHSFLWQFKLNLTKGDQFLEAAEKMCSEELKSLEECKDQSLEGHKLSCLLENSDSVAQGQCKSFLVRIGSIIFSDFRLVEKFTTACQGDISKFNCGRLDSEEEKDHKQGSTIECLSEHVRNLTKECHLQTLRVAELQADDYHLDRPLFLACRDDRERFCRNAQAGQGRVYKCLIKNKMQNDMSTKCREKLVRRQQLVSEDYKVSKGLVRACKQEIIEHKCFKETNSPVKDRKVKLAQVLLCLENAMHAGNAIGGECQAEMLDHRRQLLEDYRLSPEVVYSCQEDIKTNCRTKEIGGKTLHCLMKHARRQNGISDTCLRALEDLMRITDAGSDWQVDSLLKTSCSSVVETACKNPADSQPASVISCLMDKVFSDVMTTGCRTALLEIQYFVARDFRLDSQLYAQCKSDAAQFCNAAPNWTEEANAIGPQRNPLVLPCLYRYAYHPPADSSLKPECADEVRRVMRQRANSVDLIPEVEEPCIEDLASLCFEKTGRGEEMQCLQDNLERLSPVCKQQVSNYTEEEAEHLELNPFITTYCSRFLETHCQDEMDDGDEGQVMECLVEYKMNTETTMNSKCRAAVEHFQLIALQDFRFSAHFKRACKLDISRLCPNIKAKPQVVACLSEMVRNDSVAQSLGVRSGNHVGSQHRVSQPCRQQLRNQLLQQHEDVQFNPNVRKPCASDEKRFCAQIKPGQGRILECLKAHRKQLDDICHAAIFQAEKEEMDDSGVDFQFIQQCKDPIRRLCQNDASNALECLKGYLDDSTLELHCKELVLERMAEQNLDIRFNPNLKKACSMDIPKFCLGIWQSASKDRELEGKVVDCLKQNFVAKKPLTQSCSDHLTVIMEQQALHYQLDPVLVNLCDKEIQIHCGPEEPENTRQGQVEECLKRKFDTLTSVECRRHVALLITAVQIDIQADPMLHRACAIDLVTFCKDVPPGDGRRLKCLLRFKEEGQAKFDPKCFEMLNTRTQLFAKASKVVQLESVNDLVEQLSISPAKNFFLAMGLSFIGLILLLGVFCGRISKRHQVMKNR</sequence>
<evidence type="ECO:0000313" key="12">
    <source>
        <dbReference type="EMBL" id="KZS17605.1"/>
    </source>
</evidence>
<evidence type="ECO:0000256" key="1">
    <source>
        <dbReference type="ARBA" id="ARBA00004479"/>
    </source>
</evidence>
<keyword evidence="3 10" id="KW-0732">Signal</keyword>
<keyword evidence="13" id="KW-1185">Reference proteome</keyword>
<dbReference type="STRING" id="35525.A0A0P5DYW7"/>
<accession>A0A0P5DYW7</accession>
<feature type="repeat" description="Cys-rich GLG1" evidence="8">
    <location>
        <begin position="194"/>
        <end position="254"/>
    </location>
</feature>
<gene>
    <name evidence="12" type="ORF">APZ42_016482</name>
</gene>
<dbReference type="Pfam" id="PF00839">
    <property type="entry name" value="Cys_rich_FGFR"/>
    <property type="match status" value="14"/>
</dbReference>
<reference evidence="12 13" key="3">
    <citation type="submission" date="2016-03" db="EMBL/GenBank/DDBJ databases">
        <title>EvidentialGene: Evidence-directed Construction of Genes on Genomes.</title>
        <authorList>
            <person name="Gilbert D.G."/>
            <person name="Choi J.-H."/>
            <person name="Mockaitis K."/>
            <person name="Colbourne J."/>
            <person name="Pfrender M."/>
        </authorList>
    </citation>
    <scope>NUCLEOTIDE SEQUENCE [LARGE SCALE GENOMIC DNA]</scope>
    <source>
        <strain evidence="12 13">Xinb3</strain>
        <tissue evidence="12">Complete organism</tissue>
    </source>
</reference>
<name>A0A0P5DYW7_9CRUS</name>
<evidence type="ECO:0000256" key="5">
    <source>
        <dbReference type="ARBA" id="ARBA00022989"/>
    </source>
</evidence>
<evidence type="ECO:0000256" key="6">
    <source>
        <dbReference type="ARBA" id="ARBA00023136"/>
    </source>
</evidence>
<dbReference type="InterPro" id="IPR001893">
    <property type="entry name" value="Cys-rich_GLG1_repeat"/>
</dbReference>
<dbReference type="OrthoDB" id="2015434at2759"/>
<feature type="repeat" description="Cys-rich GLG1" evidence="8">
    <location>
        <begin position="720"/>
        <end position="780"/>
    </location>
</feature>
<feature type="repeat" description="Cys-rich GLG1" evidence="8">
    <location>
        <begin position="324"/>
        <end position="383"/>
    </location>
</feature>
<feature type="repeat" description="Cys-rich GLG1" evidence="8">
    <location>
        <begin position="835"/>
        <end position="902"/>
    </location>
</feature>
<reference evidence="11" key="1">
    <citation type="submission" date="2015-10" db="EMBL/GenBank/DDBJ databases">
        <title>Daphnia magna gene sets from two clonal populations assembled and annotated with EvidentialGene.</title>
        <authorList>
            <person name="Gilbert D."/>
            <person name="Podicheti R."/>
            <person name="Orsini L."/>
            <person name="Colbourne J."/>
            <person name="Pfrender M."/>
        </authorList>
    </citation>
    <scope>NUCLEOTIDE SEQUENCE</scope>
</reference>
<dbReference type="PROSITE" id="PS51289">
    <property type="entry name" value="GLG1_C_RICH"/>
    <property type="match status" value="7"/>
</dbReference>
<keyword evidence="7" id="KW-0325">Glycoprotein</keyword>